<reference evidence="7" key="1">
    <citation type="submission" date="2020-12" db="EMBL/GenBank/DDBJ databases">
        <title>Vagococcus allomyrinae sp. nov. and Enterococcus lavae sp. nov., isolated from the larvae of Allomyrina dichotoma.</title>
        <authorList>
            <person name="Lee S.D."/>
        </authorList>
    </citation>
    <scope>NUCLEOTIDE SEQUENCE</scope>
    <source>
        <strain evidence="7">BWB3-3</strain>
    </source>
</reference>
<evidence type="ECO:0000256" key="4">
    <source>
        <dbReference type="ARBA" id="ARBA00022989"/>
    </source>
</evidence>
<evidence type="ECO:0000256" key="1">
    <source>
        <dbReference type="ARBA" id="ARBA00004651"/>
    </source>
</evidence>
<keyword evidence="8" id="KW-1185">Reference proteome</keyword>
<accession>A0A940SYE2</accession>
<feature type="transmembrane region" description="Helical" evidence="6">
    <location>
        <begin position="52"/>
        <end position="72"/>
    </location>
</feature>
<feature type="transmembrane region" description="Helical" evidence="6">
    <location>
        <begin position="122"/>
        <end position="146"/>
    </location>
</feature>
<gene>
    <name evidence="7" type="ORF">I6N95_25480</name>
</gene>
<dbReference type="InterPro" id="IPR010343">
    <property type="entry name" value="ArAE_1"/>
</dbReference>
<keyword evidence="2" id="KW-1003">Cell membrane</keyword>
<feature type="transmembrane region" description="Helical" evidence="6">
    <location>
        <begin position="84"/>
        <end position="116"/>
    </location>
</feature>
<evidence type="ECO:0000256" key="5">
    <source>
        <dbReference type="ARBA" id="ARBA00023136"/>
    </source>
</evidence>
<dbReference type="EMBL" id="JAEEGA010000026">
    <property type="protein sequence ID" value="MBP1044366.1"/>
    <property type="molecule type" value="Genomic_DNA"/>
</dbReference>
<proteinExistence type="predicted"/>
<sequence>MRTLKTGLSVFICMLITFLFKRETYIVSTITAVFSLRENMEKTVMFGKHRIAGNIFGALTSLLVIFIFDVFGNSQLTQIITIPSVIILLITLLSGFGYNEGVVGACATLLTILFMIPDQDSYVYALNRVIDSFIGMGVALGINVLINRREPLICEEPEELE</sequence>
<dbReference type="Pfam" id="PF06081">
    <property type="entry name" value="ArAE_1"/>
    <property type="match status" value="1"/>
</dbReference>
<keyword evidence="4 6" id="KW-1133">Transmembrane helix</keyword>
<keyword evidence="5 6" id="KW-0472">Membrane</keyword>
<comment type="subcellular location">
    <subcellularLocation>
        <location evidence="1">Cell membrane</location>
        <topology evidence="1">Multi-pass membrane protein</topology>
    </subcellularLocation>
</comment>
<evidence type="ECO:0000256" key="2">
    <source>
        <dbReference type="ARBA" id="ARBA00022475"/>
    </source>
</evidence>
<protein>
    <submittedName>
        <fullName evidence="7">FUSC family protein</fullName>
    </submittedName>
</protein>
<dbReference type="AlphaFoldDB" id="A0A940SYE2"/>
<keyword evidence="3 6" id="KW-0812">Transmembrane</keyword>
<organism evidence="7 8">
    <name type="scientific">Vagococcus allomyrinae</name>
    <dbReference type="NCBI Taxonomy" id="2794353"/>
    <lineage>
        <taxon>Bacteria</taxon>
        <taxon>Bacillati</taxon>
        <taxon>Bacillota</taxon>
        <taxon>Bacilli</taxon>
        <taxon>Lactobacillales</taxon>
        <taxon>Enterococcaceae</taxon>
        <taxon>Vagococcus</taxon>
    </lineage>
</organism>
<evidence type="ECO:0000313" key="7">
    <source>
        <dbReference type="EMBL" id="MBP1044366.1"/>
    </source>
</evidence>
<evidence type="ECO:0000256" key="6">
    <source>
        <dbReference type="SAM" id="Phobius"/>
    </source>
</evidence>
<name>A0A940SYE2_9ENTE</name>
<evidence type="ECO:0000256" key="3">
    <source>
        <dbReference type="ARBA" id="ARBA00022692"/>
    </source>
</evidence>
<dbReference type="GO" id="GO:0005886">
    <property type="term" value="C:plasma membrane"/>
    <property type="evidence" value="ECO:0007669"/>
    <property type="project" value="UniProtKB-SubCell"/>
</dbReference>
<evidence type="ECO:0000313" key="8">
    <source>
        <dbReference type="Proteomes" id="UP000674938"/>
    </source>
</evidence>
<comment type="caution">
    <text evidence="7">The sequence shown here is derived from an EMBL/GenBank/DDBJ whole genome shotgun (WGS) entry which is preliminary data.</text>
</comment>
<dbReference type="Proteomes" id="UP000674938">
    <property type="component" value="Unassembled WGS sequence"/>
</dbReference>
<dbReference type="RefSeq" id="WP_209532819.1">
    <property type="nucleotide sequence ID" value="NZ_JAEEGA010000026.1"/>
</dbReference>